<evidence type="ECO:0000313" key="2">
    <source>
        <dbReference type="EMBL" id="MED6176733.1"/>
    </source>
</evidence>
<name>A0ABU6VY37_9FABA</name>
<organism evidence="2 3">
    <name type="scientific">Stylosanthes scabra</name>
    <dbReference type="NCBI Taxonomy" id="79078"/>
    <lineage>
        <taxon>Eukaryota</taxon>
        <taxon>Viridiplantae</taxon>
        <taxon>Streptophyta</taxon>
        <taxon>Embryophyta</taxon>
        <taxon>Tracheophyta</taxon>
        <taxon>Spermatophyta</taxon>
        <taxon>Magnoliopsida</taxon>
        <taxon>eudicotyledons</taxon>
        <taxon>Gunneridae</taxon>
        <taxon>Pentapetalae</taxon>
        <taxon>rosids</taxon>
        <taxon>fabids</taxon>
        <taxon>Fabales</taxon>
        <taxon>Fabaceae</taxon>
        <taxon>Papilionoideae</taxon>
        <taxon>50 kb inversion clade</taxon>
        <taxon>dalbergioids sensu lato</taxon>
        <taxon>Dalbergieae</taxon>
        <taxon>Pterocarpus clade</taxon>
        <taxon>Stylosanthes</taxon>
    </lineage>
</organism>
<feature type="region of interest" description="Disordered" evidence="1">
    <location>
        <begin position="1"/>
        <end position="23"/>
    </location>
</feature>
<proteinExistence type="predicted"/>
<reference evidence="2 3" key="1">
    <citation type="journal article" date="2023" name="Plants (Basel)">
        <title>Bridging the Gap: Combining Genomics and Transcriptomics Approaches to Understand Stylosanthes scabra, an Orphan Legume from the Brazilian Caatinga.</title>
        <authorList>
            <person name="Ferreira-Neto J.R.C."/>
            <person name="da Silva M.D."/>
            <person name="Binneck E."/>
            <person name="de Melo N.F."/>
            <person name="da Silva R.H."/>
            <person name="de Melo A.L.T.M."/>
            <person name="Pandolfi V."/>
            <person name="Bustamante F.O."/>
            <person name="Brasileiro-Vidal A.C."/>
            <person name="Benko-Iseppon A.M."/>
        </authorList>
    </citation>
    <scope>NUCLEOTIDE SEQUENCE [LARGE SCALE GENOMIC DNA]</scope>
    <source>
        <tissue evidence="2">Leaves</tissue>
    </source>
</reference>
<gene>
    <name evidence="2" type="ORF">PIB30_091001</name>
</gene>
<protein>
    <submittedName>
        <fullName evidence="2">Uncharacterized protein</fullName>
    </submittedName>
</protein>
<evidence type="ECO:0000256" key="1">
    <source>
        <dbReference type="SAM" id="MobiDB-lite"/>
    </source>
</evidence>
<sequence length="123" mass="13775">DPTPLETDRTQPKTLTVRENRSDRDRPEIGFSLLLQPLACKLASPSRINGKPPSLPRITASSASDLSTATKIVYGIILLLLYRTHRCHCRFRVHQPPFPCSIFPDQLSLIHQPPCLHSSCHSP</sequence>
<comment type="caution">
    <text evidence="2">The sequence shown here is derived from an EMBL/GenBank/DDBJ whole genome shotgun (WGS) entry which is preliminary data.</text>
</comment>
<dbReference type="Proteomes" id="UP001341840">
    <property type="component" value="Unassembled WGS sequence"/>
</dbReference>
<evidence type="ECO:0000313" key="3">
    <source>
        <dbReference type="Proteomes" id="UP001341840"/>
    </source>
</evidence>
<dbReference type="EMBL" id="JASCZI010152824">
    <property type="protein sequence ID" value="MED6176733.1"/>
    <property type="molecule type" value="Genomic_DNA"/>
</dbReference>
<accession>A0ABU6VY37</accession>
<keyword evidence="3" id="KW-1185">Reference proteome</keyword>
<feature type="non-terminal residue" evidence="2">
    <location>
        <position position="1"/>
    </location>
</feature>